<dbReference type="InterPro" id="IPR002346">
    <property type="entry name" value="Mopterin_DH_FAD-bd"/>
</dbReference>
<reference evidence="8 9" key="1">
    <citation type="journal article" date="2008" name="J. Bacteriol.">
        <title>'Candidatus Cloacamonas acidaminovorans': genome sequence reconstruction provides a first glimpse of a new bacterial division.</title>
        <authorList>
            <person name="Pelletier E."/>
            <person name="Kreimeyer A."/>
            <person name="Bocs S."/>
            <person name="Rouy Z."/>
            <person name="Gyapay G."/>
            <person name="Chouari R."/>
            <person name="Riviere D."/>
            <person name="Ganesan A."/>
            <person name="Daegelen P."/>
            <person name="Sghir A."/>
            <person name="Cohen G.N."/>
            <person name="Medigue C."/>
            <person name="Weissenbach J."/>
            <person name="Le Paslier D."/>
        </authorList>
    </citation>
    <scope>NUCLEOTIDE SEQUENCE [LARGE SCALE GENOMIC DNA]</scope>
    <source>
        <strain evidence="9">Evry</strain>
    </source>
</reference>
<name>B0VJF3_CLOAI</name>
<proteinExistence type="predicted"/>
<dbReference type="EC" id="1.17.1.4" evidence="8"/>
<keyword evidence="3" id="KW-0274">FAD</keyword>
<dbReference type="InterPro" id="IPR036884">
    <property type="entry name" value="2Fe-2S-bd_dom_sf"/>
</dbReference>
<dbReference type="InterPro" id="IPR006058">
    <property type="entry name" value="2Fe2S_fd_BS"/>
</dbReference>
<dbReference type="PROSITE" id="PS51387">
    <property type="entry name" value="FAD_PCMH"/>
    <property type="match status" value="1"/>
</dbReference>
<dbReference type="SUPFAM" id="SSF47741">
    <property type="entry name" value="CO dehydrogenase ISP C-domain like"/>
    <property type="match status" value="1"/>
</dbReference>
<dbReference type="OrthoDB" id="9775084at2"/>
<dbReference type="Pfam" id="PF01799">
    <property type="entry name" value="Fer2_2"/>
    <property type="match status" value="1"/>
</dbReference>
<dbReference type="HOGENOM" id="CLU_001681_9_0_0"/>
<dbReference type="SUPFAM" id="SSF56176">
    <property type="entry name" value="FAD-binding/transporter-associated domain-like"/>
    <property type="match status" value="1"/>
</dbReference>
<dbReference type="Pfam" id="PF00111">
    <property type="entry name" value="Fer2"/>
    <property type="match status" value="1"/>
</dbReference>
<keyword evidence="1" id="KW-0285">Flavoprotein</keyword>
<gene>
    <name evidence="8" type="primary">xdhA</name>
    <name evidence="8" type="ordered locus">CLOAM1779</name>
</gene>
<dbReference type="Gene3D" id="3.10.20.30">
    <property type="match status" value="1"/>
</dbReference>
<dbReference type="GO" id="GO:0005506">
    <property type="term" value="F:iron ion binding"/>
    <property type="evidence" value="ECO:0007669"/>
    <property type="project" value="InterPro"/>
</dbReference>
<dbReference type="Pfam" id="PF00941">
    <property type="entry name" value="FAD_binding_5"/>
    <property type="match status" value="1"/>
</dbReference>
<evidence type="ECO:0000256" key="1">
    <source>
        <dbReference type="ARBA" id="ARBA00022630"/>
    </source>
</evidence>
<dbReference type="AlphaFoldDB" id="B0VJF3"/>
<dbReference type="GO" id="GO:0004854">
    <property type="term" value="F:xanthine dehydrogenase activity"/>
    <property type="evidence" value="ECO:0007669"/>
    <property type="project" value="UniProtKB-EC"/>
</dbReference>
<evidence type="ECO:0000256" key="5">
    <source>
        <dbReference type="ARBA" id="ARBA00023004"/>
    </source>
</evidence>
<evidence type="ECO:0000256" key="3">
    <source>
        <dbReference type="ARBA" id="ARBA00022827"/>
    </source>
</evidence>
<organism evidence="8 9">
    <name type="scientific">Cloacimonas acidaminovorans (strain Evry)</name>
    <dbReference type="NCBI Taxonomy" id="459349"/>
    <lineage>
        <taxon>Bacteria</taxon>
        <taxon>Pseudomonadati</taxon>
        <taxon>Candidatus Cloacimonadota</taxon>
        <taxon>Candidatus Cloacimonadia</taxon>
        <taxon>Candidatus Cloacimonadales</taxon>
        <taxon>Candidatus Cloacimonadaceae</taxon>
        <taxon>Candidatus Cloacimonas</taxon>
    </lineage>
</organism>
<dbReference type="GO" id="GO:0051537">
    <property type="term" value="F:2 iron, 2 sulfur cluster binding"/>
    <property type="evidence" value="ECO:0007669"/>
    <property type="project" value="InterPro"/>
</dbReference>
<accession>B0VJF3</accession>
<evidence type="ECO:0000259" key="7">
    <source>
        <dbReference type="PROSITE" id="PS51387"/>
    </source>
</evidence>
<keyword evidence="4 8" id="KW-0560">Oxidoreductase</keyword>
<dbReference type="InterPro" id="IPR012675">
    <property type="entry name" value="Beta-grasp_dom_sf"/>
</dbReference>
<dbReference type="Gene3D" id="3.30.43.10">
    <property type="entry name" value="Uridine Diphospho-n-acetylenolpyruvylglucosamine Reductase, domain 2"/>
    <property type="match status" value="1"/>
</dbReference>
<feature type="domain" description="2Fe-2S ferredoxin-type" evidence="6">
    <location>
        <begin position="13"/>
        <end position="97"/>
    </location>
</feature>
<dbReference type="InterPro" id="IPR016167">
    <property type="entry name" value="FAD-bd_PCMH_sub1"/>
</dbReference>
<dbReference type="InterPro" id="IPR036010">
    <property type="entry name" value="2Fe-2S_ferredoxin-like_sf"/>
</dbReference>
<dbReference type="GO" id="GO:0071949">
    <property type="term" value="F:FAD binding"/>
    <property type="evidence" value="ECO:0007669"/>
    <property type="project" value="InterPro"/>
</dbReference>
<evidence type="ECO:0000313" key="8">
    <source>
        <dbReference type="EMBL" id="CAO81613.1"/>
    </source>
</evidence>
<dbReference type="RefSeq" id="WP_015425471.1">
    <property type="nucleotide sequence ID" value="NC_020449.1"/>
</dbReference>
<dbReference type="InterPro" id="IPR036683">
    <property type="entry name" value="CO_DH_flav_C_dom_sf"/>
</dbReference>
<dbReference type="InterPro" id="IPR012175">
    <property type="entry name" value="Xanth_DH_ssu_bac"/>
</dbReference>
<keyword evidence="2" id="KW-0479">Metal-binding</keyword>
<dbReference type="InterPro" id="IPR001041">
    <property type="entry name" value="2Fe-2S_ferredoxin-type"/>
</dbReference>
<dbReference type="KEGG" id="caci:CLOAM1779"/>
<keyword evidence="9" id="KW-1185">Reference proteome</keyword>
<dbReference type="PANTHER" id="PTHR45444:SF3">
    <property type="entry name" value="XANTHINE DEHYDROGENASE"/>
    <property type="match status" value="1"/>
</dbReference>
<feature type="domain" description="FAD-binding PCMH-type" evidence="7">
    <location>
        <begin position="205"/>
        <end position="380"/>
    </location>
</feature>
<dbReference type="EMBL" id="CU466930">
    <property type="protein sequence ID" value="CAO81613.1"/>
    <property type="molecule type" value="Genomic_DNA"/>
</dbReference>
<dbReference type="InterPro" id="IPR016169">
    <property type="entry name" value="FAD-bd_PCMH_sub2"/>
</dbReference>
<dbReference type="InterPro" id="IPR036318">
    <property type="entry name" value="FAD-bd_PCMH-like_sf"/>
</dbReference>
<dbReference type="Pfam" id="PF03450">
    <property type="entry name" value="CO_deh_flav_C"/>
    <property type="match status" value="1"/>
</dbReference>
<dbReference type="SMART" id="SM01092">
    <property type="entry name" value="CO_deh_flav_C"/>
    <property type="match status" value="1"/>
</dbReference>
<dbReference type="Gene3D" id="1.10.150.120">
    <property type="entry name" value="[2Fe-2S]-binding domain"/>
    <property type="match status" value="1"/>
</dbReference>
<dbReference type="InterPro" id="IPR002888">
    <property type="entry name" value="2Fe-2S-bd"/>
</dbReference>
<evidence type="ECO:0000256" key="2">
    <source>
        <dbReference type="ARBA" id="ARBA00022723"/>
    </source>
</evidence>
<dbReference type="Proteomes" id="UP000002019">
    <property type="component" value="Chromosome"/>
</dbReference>
<dbReference type="PROSITE" id="PS51085">
    <property type="entry name" value="2FE2S_FER_2"/>
    <property type="match status" value="1"/>
</dbReference>
<sequence>MENQVTPFETHLNRITFFLNGEKITADIPAGLSTLDWLHTQKQLYGTKCSCNEGDCGACTVVIAYPFEGIITYQAITSCLYPTAKLHGKHLITIEGLGTPEKLHPIQQALLTNHAIQCGYCTPGLVMSLFALFAMQPHPDREMTLSALEGNLCRCGTYQSILNAVDELAANQSVKDIVPAWCREVEKDLFRFTPKEAMLVTKTDIPQQVNCYLIPTTTKQLFDLYAEHPESVFIAGGTDIMVQKNINRKEFPFLIDLTQIPELNRLYLQQDGLHIGSAVTYNQLWESGIVKTDFPVLHNLIAQIASRQIRNLGTLGGNIANASPVGDTIPLLMVLNSSLWLQSKLELRHLPLKDFFLGYHKTALQKGEIIKEIIIPPLTEDNYVKTIKSAKRKSVDISSVITAVNIEHKNGRITNSALAIGGVAALPLLSRKFPKLLKSKQIKALDPAVIIKEVESEFEPLTDIRGTALFRRELIRNHLILYLQELQEEEK</sequence>
<protein>
    <submittedName>
        <fullName evidence="8">Xanthine dehydrogenase, FAD binding and 2Fe-2S ferredoxin-like subunits, medium and small chains</fullName>
        <ecNumber evidence="8">1.17.1.4</ecNumber>
    </submittedName>
</protein>
<dbReference type="InterPro" id="IPR005107">
    <property type="entry name" value="CO_DH_flav_C"/>
</dbReference>
<dbReference type="SUPFAM" id="SSF55447">
    <property type="entry name" value="CO dehydrogenase flavoprotein C-terminal domain-like"/>
    <property type="match status" value="1"/>
</dbReference>
<dbReference type="STRING" id="459349.CLOAM1779"/>
<dbReference type="PROSITE" id="PS00197">
    <property type="entry name" value="2FE2S_FER_1"/>
    <property type="match status" value="1"/>
</dbReference>
<evidence type="ECO:0000313" key="9">
    <source>
        <dbReference type="Proteomes" id="UP000002019"/>
    </source>
</evidence>
<dbReference type="CDD" id="cd00207">
    <property type="entry name" value="fer2"/>
    <property type="match status" value="1"/>
</dbReference>
<dbReference type="InterPro" id="IPR016166">
    <property type="entry name" value="FAD-bd_PCMH"/>
</dbReference>
<dbReference type="Gene3D" id="3.30.465.10">
    <property type="match status" value="1"/>
</dbReference>
<evidence type="ECO:0000259" key="6">
    <source>
        <dbReference type="PROSITE" id="PS51085"/>
    </source>
</evidence>
<dbReference type="PANTHER" id="PTHR45444">
    <property type="entry name" value="XANTHINE DEHYDROGENASE"/>
    <property type="match status" value="1"/>
</dbReference>
<dbReference type="SUPFAM" id="SSF54292">
    <property type="entry name" value="2Fe-2S ferredoxin-like"/>
    <property type="match status" value="1"/>
</dbReference>
<dbReference type="Gene3D" id="3.30.390.50">
    <property type="entry name" value="CO dehydrogenase flavoprotein, C-terminal domain"/>
    <property type="match status" value="1"/>
</dbReference>
<evidence type="ECO:0000256" key="4">
    <source>
        <dbReference type="ARBA" id="ARBA00023002"/>
    </source>
</evidence>
<dbReference type="PIRSF" id="PIRSF036557">
    <property type="entry name" value="XdhA_RC"/>
    <property type="match status" value="1"/>
</dbReference>
<dbReference type="InterPro" id="IPR016208">
    <property type="entry name" value="Ald_Oxase/xanthine_DH-like"/>
</dbReference>
<keyword evidence="5" id="KW-0408">Iron</keyword>
<dbReference type="eggNOG" id="COG4630">
    <property type="taxonomic scope" value="Bacteria"/>
</dbReference>